<protein>
    <submittedName>
        <fullName evidence="2">Uncharacterized protein</fullName>
    </submittedName>
</protein>
<organism evidence="2 3">
    <name type="scientific">Boletus edulis BED1</name>
    <dbReference type="NCBI Taxonomy" id="1328754"/>
    <lineage>
        <taxon>Eukaryota</taxon>
        <taxon>Fungi</taxon>
        <taxon>Dikarya</taxon>
        <taxon>Basidiomycota</taxon>
        <taxon>Agaricomycotina</taxon>
        <taxon>Agaricomycetes</taxon>
        <taxon>Agaricomycetidae</taxon>
        <taxon>Boletales</taxon>
        <taxon>Boletineae</taxon>
        <taxon>Boletaceae</taxon>
        <taxon>Boletoideae</taxon>
        <taxon>Boletus</taxon>
    </lineage>
</organism>
<reference evidence="2" key="2">
    <citation type="journal article" date="2020" name="Nat. Commun.">
        <title>Large-scale genome sequencing of mycorrhizal fungi provides insights into the early evolution of symbiotic traits.</title>
        <authorList>
            <person name="Miyauchi S."/>
            <person name="Kiss E."/>
            <person name="Kuo A."/>
            <person name="Drula E."/>
            <person name="Kohler A."/>
            <person name="Sanchez-Garcia M."/>
            <person name="Morin E."/>
            <person name="Andreopoulos B."/>
            <person name="Barry K.W."/>
            <person name="Bonito G."/>
            <person name="Buee M."/>
            <person name="Carver A."/>
            <person name="Chen C."/>
            <person name="Cichocki N."/>
            <person name="Clum A."/>
            <person name="Culley D."/>
            <person name="Crous P.W."/>
            <person name="Fauchery L."/>
            <person name="Girlanda M."/>
            <person name="Hayes R.D."/>
            <person name="Keri Z."/>
            <person name="LaButti K."/>
            <person name="Lipzen A."/>
            <person name="Lombard V."/>
            <person name="Magnuson J."/>
            <person name="Maillard F."/>
            <person name="Murat C."/>
            <person name="Nolan M."/>
            <person name="Ohm R.A."/>
            <person name="Pangilinan J."/>
            <person name="Pereira M.F."/>
            <person name="Perotto S."/>
            <person name="Peter M."/>
            <person name="Pfister S."/>
            <person name="Riley R."/>
            <person name="Sitrit Y."/>
            <person name="Stielow J.B."/>
            <person name="Szollosi G."/>
            <person name="Zifcakova L."/>
            <person name="Stursova M."/>
            <person name="Spatafora J.W."/>
            <person name="Tedersoo L."/>
            <person name="Vaario L.M."/>
            <person name="Yamada A."/>
            <person name="Yan M."/>
            <person name="Wang P."/>
            <person name="Xu J."/>
            <person name="Bruns T."/>
            <person name="Baldrian P."/>
            <person name="Vilgalys R."/>
            <person name="Dunand C."/>
            <person name="Henrissat B."/>
            <person name="Grigoriev I.V."/>
            <person name="Hibbett D."/>
            <person name="Nagy L.G."/>
            <person name="Martin F.M."/>
        </authorList>
    </citation>
    <scope>NUCLEOTIDE SEQUENCE</scope>
    <source>
        <strain evidence="2">BED1</strain>
    </source>
</reference>
<comment type="caution">
    <text evidence="2">The sequence shown here is derived from an EMBL/GenBank/DDBJ whole genome shotgun (WGS) entry which is preliminary data.</text>
</comment>
<reference evidence="2" key="1">
    <citation type="submission" date="2019-10" db="EMBL/GenBank/DDBJ databases">
        <authorList>
            <consortium name="DOE Joint Genome Institute"/>
            <person name="Kuo A."/>
            <person name="Miyauchi S."/>
            <person name="Kiss E."/>
            <person name="Drula E."/>
            <person name="Kohler A."/>
            <person name="Sanchez-Garcia M."/>
            <person name="Andreopoulos B."/>
            <person name="Barry K.W."/>
            <person name="Bonito G."/>
            <person name="Buee M."/>
            <person name="Carver A."/>
            <person name="Chen C."/>
            <person name="Cichocki N."/>
            <person name="Clum A."/>
            <person name="Culley D."/>
            <person name="Crous P.W."/>
            <person name="Fauchery L."/>
            <person name="Girlanda M."/>
            <person name="Hayes R."/>
            <person name="Keri Z."/>
            <person name="LaButti K."/>
            <person name="Lipzen A."/>
            <person name="Lombard V."/>
            <person name="Magnuson J."/>
            <person name="Maillard F."/>
            <person name="Morin E."/>
            <person name="Murat C."/>
            <person name="Nolan M."/>
            <person name="Ohm R."/>
            <person name="Pangilinan J."/>
            <person name="Pereira M."/>
            <person name="Perotto S."/>
            <person name="Peter M."/>
            <person name="Riley R."/>
            <person name="Sitrit Y."/>
            <person name="Stielow B."/>
            <person name="Szollosi G."/>
            <person name="Zifcakova L."/>
            <person name="Stursova M."/>
            <person name="Spatafora J.W."/>
            <person name="Tedersoo L."/>
            <person name="Vaario L.-M."/>
            <person name="Yamada A."/>
            <person name="Yan M."/>
            <person name="Wang P."/>
            <person name="Xu J."/>
            <person name="Bruns T."/>
            <person name="Baldrian P."/>
            <person name="Vilgalys R."/>
            <person name="Henrissat B."/>
            <person name="Grigoriev I.V."/>
            <person name="Hibbett D."/>
            <person name="Nagy L.G."/>
            <person name="Martin F.M."/>
        </authorList>
    </citation>
    <scope>NUCLEOTIDE SEQUENCE</scope>
    <source>
        <strain evidence="2">BED1</strain>
    </source>
</reference>
<sequence length="63" mass="7221">MVFRNDPGKEEGCRPHCIRIASAKCTIKHLHHSSGHRPYNNSSSHRFPAFPLMRKLINDEHTG</sequence>
<evidence type="ECO:0000313" key="1">
    <source>
        <dbReference type="EMBL" id="KAF8416457.1"/>
    </source>
</evidence>
<evidence type="ECO:0000313" key="3">
    <source>
        <dbReference type="Proteomes" id="UP001194468"/>
    </source>
</evidence>
<dbReference type="EMBL" id="WHUW01000018">
    <property type="protein sequence ID" value="KAF8437491.1"/>
    <property type="molecule type" value="Genomic_DNA"/>
</dbReference>
<name>A0AAD4BQP4_BOLED</name>
<dbReference type="AlphaFoldDB" id="A0AAD4BQP4"/>
<dbReference type="EMBL" id="WHUW01000256">
    <property type="protein sequence ID" value="KAF8416457.1"/>
    <property type="molecule type" value="Genomic_DNA"/>
</dbReference>
<accession>A0AAD4BQP4</accession>
<dbReference type="Proteomes" id="UP001194468">
    <property type="component" value="Unassembled WGS sequence"/>
</dbReference>
<proteinExistence type="predicted"/>
<keyword evidence="3" id="KW-1185">Reference proteome</keyword>
<gene>
    <name evidence="2" type="ORF">L210DRAFT_3545810</name>
    <name evidence="1" type="ORF">L210DRAFT_3582722</name>
</gene>
<evidence type="ECO:0000313" key="2">
    <source>
        <dbReference type="EMBL" id="KAF8437491.1"/>
    </source>
</evidence>